<reference evidence="15 16" key="1">
    <citation type="submission" date="2020-08" db="EMBL/GenBank/DDBJ databases">
        <title>Genomic Encyclopedia of Type Strains, Phase IV (KMG-IV): sequencing the most valuable type-strain genomes for metagenomic binning, comparative biology and taxonomic classification.</title>
        <authorList>
            <person name="Goeker M."/>
        </authorList>
    </citation>
    <scope>NUCLEOTIDE SEQUENCE [LARGE SCALE GENOMIC DNA]</scope>
    <source>
        <strain evidence="15 16">DSM 12252</strain>
    </source>
</reference>
<dbReference type="GO" id="GO:0015293">
    <property type="term" value="F:symporter activity"/>
    <property type="evidence" value="ECO:0007669"/>
    <property type="project" value="UniProtKB-UniRule"/>
</dbReference>
<dbReference type="InterPro" id="IPR003855">
    <property type="entry name" value="K+_transporter"/>
</dbReference>
<feature type="transmembrane region" description="Helical" evidence="12">
    <location>
        <begin position="242"/>
        <end position="261"/>
    </location>
</feature>
<comment type="catalytic activity">
    <reaction evidence="12">
        <text>K(+)(in) + H(+)(in) = K(+)(out) + H(+)(out)</text>
        <dbReference type="Rhea" id="RHEA:28490"/>
        <dbReference type="ChEBI" id="CHEBI:15378"/>
        <dbReference type="ChEBI" id="CHEBI:29103"/>
    </reaction>
</comment>
<dbReference type="EMBL" id="JACHIG010000012">
    <property type="protein sequence ID" value="MBB5034912.1"/>
    <property type="molecule type" value="Genomic_DNA"/>
</dbReference>
<feature type="domain" description="K+ potassium transporter integral membrane" evidence="13">
    <location>
        <begin position="20"/>
        <end position="489"/>
    </location>
</feature>
<evidence type="ECO:0000259" key="14">
    <source>
        <dbReference type="Pfam" id="PF22776"/>
    </source>
</evidence>
<dbReference type="Pfam" id="PF02705">
    <property type="entry name" value="K_trans"/>
    <property type="match status" value="1"/>
</dbReference>
<feature type="domain" description="K+ potassium transporter C-terminal" evidence="14">
    <location>
        <begin position="501"/>
        <end position="649"/>
    </location>
</feature>
<feature type="transmembrane region" description="Helical" evidence="12">
    <location>
        <begin position="364"/>
        <end position="384"/>
    </location>
</feature>
<dbReference type="InterPro" id="IPR023051">
    <property type="entry name" value="Kup"/>
</dbReference>
<protein>
    <recommendedName>
        <fullName evidence="12">Probable potassium transport system protein Kup</fullName>
    </recommendedName>
</protein>
<keyword evidence="16" id="KW-1185">Reference proteome</keyword>
<evidence type="ECO:0000256" key="10">
    <source>
        <dbReference type="ARBA" id="ARBA00023065"/>
    </source>
</evidence>
<evidence type="ECO:0000256" key="5">
    <source>
        <dbReference type="ARBA" id="ARBA00022538"/>
    </source>
</evidence>
<dbReference type="HAMAP" id="MF_01522">
    <property type="entry name" value="Kup"/>
    <property type="match status" value="1"/>
</dbReference>
<keyword evidence="6 12" id="KW-0812">Transmembrane</keyword>
<sequence length="649" mass="70662">MSDATEKTGHHPKLSTTTLVIAALGVVFGDIGTSPIYTLKECFSPHSPHHVLPTHDNLLGVISLVLWALIVLVCIKYLVFVLRADNKGEGGVLSLMALASHGMDEVLKRRAVIVLLGLFGAALLFGDGIITPAISVLSAVEGLKDGGLLGSAPTDAGAAALWDEKMELLIMGITMVILIALFAVQFLGTAKMGRFFGPITGLWFVSLAALGVSHLISGPEILAAFNPLHGWHFLTTGGHKSFVILGSVFLAVTGGEALYADMGHFGAGPIRRAWFSLVLPALALNYLGQGALLMKNPEAAHSPFFQMAPHWATLPMVLLATAATVIASQALITGTYSLTLSAVQLGYLPRLSIRHTSEHARGQIYIPLVNWLLMLACLALVLAFRNSTNLAAAYGVAVTMTMLITTVLFYFAARHLWKWPLLKTVALCFIFGVIEIAFLSANLVKFFDGGWFPLVVGVLIFTLMTTWATGRRLVRASMEKSALSQETLCESLKRRPPVMVPGTAIFMSSTSGRTPIALLHSLKHYRAIHERVIFMTLITEDEPWVTPGRRVQVEALSDGFWRVTGRYGFMQKPDVPRLLRQCANHGLEVEAEKATFFLGREIIVPSHKPGMARWREHLFAFASKLAQQPATYFQIPVGRVIELGQQVEI</sequence>
<dbReference type="AlphaFoldDB" id="A0A7W7YEV6"/>
<dbReference type="InterPro" id="IPR053952">
    <property type="entry name" value="K_trans_C"/>
</dbReference>
<evidence type="ECO:0000256" key="3">
    <source>
        <dbReference type="ARBA" id="ARBA00022448"/>
    </source>
</evidence>
<dbReference type="GO" id="GO:0015079">
    <property type="term" value="F:potassium ion transmembrane transporter activity"/>
    <property type="evidence" value="ECO:0007669"/>
    <property type="project" value="UniProtKB-UniRule"/>
</dbReference>
<evidence type="ECO:0000313" key="15">
    <source>
        <dbReference type="EMBL" id="MBB5034912.1"/>
    </source>
</evidence>
<evidence type="ECO:0000256" key="12">
    <source>
        <dbReference type="HAMAP-Rule" id="MF_01522"/>
    </source>
</evidence>
<dbReference type="RefSeq" id="WP_184343173.1">
    <property type="nucleotide sequence ID" value="NZ_JACHIG010000012.1"/>
</dbReference>
<feature type="transmembrane region" description="Helical" evidence="12">
    <location>
        <begin position="314"/>
        <end position="343"/>
    </location>
</feature>
<feature type="transmembrane region" description="Helical" evidence="12">
    <location>
        <begin position="450"/>
        <end position="470"/>
    </location>
</feature>
<proteinExistence type="inferred from homology"/>
<keyword evidence="11 12" id="KW-0472">Membrane</keyword>
<feature type="transmembrane region" description="Helical" evidence="12">
    <location>
        <begin position="195"/>
        <end position="216"/>
    </location>
</feature>
<dbReference type="InterPro" id="IPR053951">
    <property type="entry name" value="K_trans_N"/>
</dbReference>
<evidence type="ECO:0000256" key="11">
    <source>
        <dbReference type="ARBA" id="ARBA00023136"/>
    </source>
</evidence>
<evidence type="ECO:0000256" key="2">
    <source>
        <dbReference type="ARBA" id="ARBA00007019"/>
    </source>
</evidence>
<evidence type="ECO:0000256" key="1">
    <source>
        <dbReference type="ARBA" id="ARBA00004141"/>
    </source>
</evidence>
<name>A0A7W7YEV6_9BACT</name>
<evidence type="ECO:0000259" key="13">
    <source>
        <dbReference type="Pfam" id="PF02705"/>
    </source>
</evidence>
<comment type="caution">
    <text evidence="15">The sequence shown here is derived from an EMBL/GenBank/DDBJ whole genome shotgun (WGS) entry which is preliminary data.</text>
</comment>
<dbReference type="GO" id="GO:0005886">
    <property type="term" value="C:plasma membrane"/>
    <property type="evidence" value="ECO:0007669"/>
    <property type="project" value="UniProtKB-SubCell"/>
</dbReference>
<feature type="transmembrane region" description="Helical" evidence="12">
    <location>
        <begin position="273"/>
        <end position="294"/>
    </location>
</feature>
<keyword evidence="8 12" id="KW-0630">Potassium</keyword>
<feature type="transmembrane region" description="Helical" evidence="12">
    <location>
        <begin position="168"/>
        <end position="188"/>
    </location>
</feature>
<evidence type="ECO:0000256" key="9">
    <source>
        <dbReference type="ARBA" id="ARBA00022989"/>
    </source>
</evidence>
<comment type="similarity">
    <text evidence="2 12">Belongs to the HAK/KUP transporter (TC 2.A.72) family.</text>
</comment>
<organism evidence="15 16">
    <name type="scientific">Prosthecobacter vanneervenii</name>
    <dbReference type="NCBI Taxonomy" id="48466"/>
    <lineage>
        <taxon>Bacteria</taxon>
        <taxon>Pseudomonadati</taxon>
        <taxon>Verrucomicrobiota</taxon>
        <taxon>Verrucomicrobiia</taxon>
        <taxon>Verrucomicrobiales</taxon>
        <taxon>Verrucomicrobiaceae</taxon>
        <taxon>Prosthecobacter</taxon>
    </lineage>
</organism>
<evidence type="ECO:0000256" key="4">
    <source>
        <dbReference type="ARBA" id="ARBA00022475"/>
    </source>
</evidence>
<keyword evidence="5 12" id="KW-0633">Potassium transport</keyword>
<comment type="subcellular location">
    <subcellularLocation>
        <location evidence="12">Cell membrane</location>
        <topology evidence="12">Multi-pass membrane protein</topology>
    </subcellularLocation>
    <subcellularLocation>
        <location evidence="1">Membrane</location>
        <topology evidence="1">Multi-pass membrane protein</topology>
    </subcellularLocation>
</comment>
<evidence type="ECO:0000256" key="8">
    <source>
        <dbReference type="ARBA" id="ARBA00022958"/>
    </source>
</evidence>
<keyword evidence="7 12" id="KW-0769">Symport</keyword>
<gene>
    <name evidence="12" type="primary">kup</name>
    <name evidence="15" type="ORF">HNQ65_004520</name>
</gene>
<keyword evidence="3 12" id="KW-0813">Transport</keyword>
<evidence type="ECO:0000256" key="6">
    <source>
        <dbReference type="ARBA" id="ARBA00022692"/>
    </source>
</evidence>
<dbReference type="PANTHER" id="PTHR30540:SF79">
    <property type="entry name" value="LOW AFFINITY POTASSIUM TRANSPORT SYSTEM PROTEIN KUP"/>
    <property type="match status" value="1"/>
</dbReference>
<keyword evidence="9 12" id="KW-1133">Transmembrane helix</keyword>
<feature type="transmembrane region" description="Helical" evidence="12">
    <location>
        <begin position="58"/>
        <end position="79"/>
    </location>
</feature>
<accession>A0A7W7YEV6</accession>
<dbReference type="Proteomes" id="UP000590740">
    <property type="component" value="Unassembled WGS sequence"/>
</dbReference>
<feature type="transmembrane region" description="Helical" evidence="12">
    <location>
        <begin position="111"/>
        <end position="134"/>
    </location>
</feature>
<evidence type="ECO:0000256" key="7">
    <source>
        <dbReference type="ARBA" id="ARBA00022847"/>
    </source>
</evidence>
<feature type="transmembrane region" description="Helical" evidence="12">
    <location>
        <begin position="425"/>
        <end position="444"/>
    </location>
</feature>
<feature type="transmembrane region" description="Helical" evidence="12">
    <location>
        <begin position="390"/>
        <end position="413"/>
    </location>
</feature>
<keyword evidence="10 12" id="KW-0406">Ion transport</keyword>
<dbReference type="Pfam" id="PF22776">
    <property type="entry name" value="K_trans_C"/>
    <property type="match status" value="1"/>
</dbReference>
<dbReference type="PANTHER" id="PTHR30540">
    <property type="entry name" value="OSMOTIC STRESS POTASSIUM TRANSPORTER"/>
    <property type="match status" value="1"/>
</dbReference>
<keyword evidence="4 12" id="KW-1003">Cell membrane</keyword>
<evidence type="ECO:0000313" key="16">
    <source>
        <dbReference type="Proteomes" id="UP000590740"/>
    </source>
</evidence>
<feature type="transmembrane region" description="Helical" evidence="12">
    <location>
        <begin position="20"/>
        <end position="38"/>
    </location>
</feature>
<comment type="function">
    <text evidence="12">Transport of potassium into the cell. Likely operates as a K(+):H(+) symporter.</text>
</comment>